<sequence>MVPAGLVMTGPGDTAGPVGGPFEPHRMTIAVTPSAAVEEVDLLRDLLGWLAQRCGGCARLLAVGVQEERLRDQLRGIARESGVELDVRGGLVAVESPRAKAKSGEESTVVIPTAAKSRPATLSSGPSASPSSERAEPPTARLDARFTGVRSAPHAPPLVPSGHKSSEGERAAFLAWAADEFNDAVGVVNAALALTPALRGDDETAARVDLVAVRLYLGAGARGGAALNEALREERVLPCAEFLACLTSGLRRLPVRRGPVFRQASWSWQQDVRDAYPLGEVLSEPGLLSAVPEGECVAADLAVDFGIWSRTARRASALATPGEIEELVFCQRSRFKVLAVDDSADTRPAVLLGELAADEKGGTGELTDHDLAVAEKLREALRLRRAVEPSVMGEVQASRFQSPVGLVAGAVAGQSISATAS</sequence>
<evidence type="ECO:0000313" key="2">
    <source>
        <dbReference type="EMBL" id="TDD42421.1"/>
    </source>
</evidence>
<comment type="caution">
    <text evidence="2">The sequence shown here is derived from an EMBL/GenBank/DDBJ whole genome shotgun (WGS) entry which is preliminary data.</text>
</comment>
<evidence type="ECO:0000256" key="1">
    <source>
        <dbReference type="SAM" id="MobiDB-lite"/>
    </source>
</evidence>
<gene>
    <name evidence="2" type="ORF">E1288_29285</name>
</gene>
<feature type="region of interest" description="Disordered" evidence="1">
    <location>
        <begin position="98"/>
        <end position="139"/>
    </location>
</feature>
<dbReference type="AlphaFoldDB" id="A0A4R4YCR2"/>
<dbReference type="Proteomes" id="UP000294947">
    <property type="component" value="Unassembled WGS sequence"/>
</dbReference>
<dbReference type="EMBL" id="SMKW01000047">
    <property type="protein sequence ID" value="TDD42421.1"/>
    <property type="molecule type" value="Genomic_DNA"/>
</dbReference>
<name>A0A4R4YCR2_9PSEU</name>
<reference evidence="2 3" key="1">
    <citation type="submission" date="2019-03" db="EMBL/GenBank/DDBJ databases">
        <title>Draft genome sequences of novel Actinobacteria.</title>
        <authorList>
            <person name="Sahin N."/>
            <person name="Ay H."/>
            <person name="Saygin H."/>
        </authorList>
    </citation>
    <scope>NUCLEOTIDE SEQUENCE [LARGE SCALE GENOMIC DNA]</scope>
    <source>
        <strain evidence="2 3">7K502</strain>
    </source>
</reference>
<accession>A0A4R4YCR2</accession>
<proteinExistence type="predicted"/>
<dbReference type="Gene3D" id="3.90.176.10">
    <property type="entry name" value="Toxin ADP-ribosyltransferase, Chain A, domain 1"/>
    <property type="match status" value="1"/>
</dbReference>
<protein>
    <submittedName>
        <fullName evidence="2">Uncharacterized protein</fullName>
    </submittedName>
</protein>
<keyword evidence="3" id="KW-1185">Reference proteome</keyword>
<feature type="compositionally biased region" description="Low complexity" evidence="1">
    <location>
        <begin position="119"/>
        <end position="139"/>
    </location>
</feature>
<organism evidence="2 3">
    <name type="scientific">Saccharopolyspora elongata</name>
    <dbReference type="NCBI Taxonomy" id="2530387"/>
    <lineage>
        <taxon>Bacteria</taxon>
        <taxon>Bacillati</taxon>
        <taxon>Actinomycetota</taxon>
        <taxon>Actinomycetes</taxon>
        <taxon>Pseudonocardiales</taxon>
        <taxon>Pseudonocardiaceae</taxon>
        <taxon>Saccharopolyspora</taxon>
    </lineage>
</organism>
<evidence type="ECO:0000313" key="3">
    <source>
        <dbReference type="Proteomes" id="UP000294947"/>
    </source>
</evidence>